<accession>A0A840V7H1</accession>
<keyword evidence="3" id="KW-1185">Reference proteome</keyword>
<reference evidence="2 3" key="1">
    <citation type="submission" date="2020-08" db="EMBL/GenBank/DDBJ databases">
        <title>Genomic Encyclopedia of Type Strains, Phase IV (KMG-IV): sequencing the most valuable type-strain genomes for metagenomic binning, comparative biology and taxonomic classification.</title>
        <authorList>
            <person name="Goeker M."/>
        </authorList>
    </citation>
    <scope>NUCLEOTIDE SEQUENCE [LARGE SCALE GENOMIC DNA]</scope>
    <source>
        <strain evidence="2 3">YC6886</strain>
    </source>
</reference>
<feature type="transmembrane region" description="Helical" evidence="1">
    <location>
        <begin position="34"/>
        <end position="52"/>
    </location>
</feature>
<dbReference type="EMBL" id="JACHFD010000003">
    <property type="protein sequence ID" value="MBB5350688.1"/>
    <property type="molecule type" value="Genomic_DNA"/>
</dbReference>
<dbReference type="RefSeq" id="WP_184016187.1">
    <property type="nucleotide sequence ID" value="NZ_JACHFD010000003.1"/>
</dbReference>
<protein>
    <submittedName>
        <fullName evidence="2">Uncharacterized protein</fullName>
    </submittedName>
</protein>
<evidence type="ECO:0000313" key="3">
    <source>
        <dbReference type="Proteomes" id="UP000557717"/>
    </source>
</evidence>
<dbReference type="AlphaFoldDB" id="A0A840V7H1"/>
<organism evidence="2 3">
    <name type="scientific">Haloferula luteola</name>
    <dbReference type="NCBI Taxonomy" id="595692"/>
    <lineage>
        <taxon>Bacteria</taxon>
        <taxon>Pseudomonadati</taxon>
        <taxon>Verrucomicrobiota</taxon>
        <taxon>Verrucomicrobiia</taxon>
        <taxon>Verrucomicrobiales</taxon>
        <taxon>Verrucomicrobiaceae</taxon>
        <taxon>Haloferula</taxon>
    </lineage>
</organism>
<dbReference type="Proteomes" id="UP000557717">
    <property type="component" value="Unassembled WGS sequence"/>
</dbReference>
<proteinExistence type="predicted"/>
<sequence length="148" mass="15911">MAVGARPPQQGFKTLHANVHIAEAREIHRNVVRGNYTISGIAVLIGMAAVVLDRGADSTFDAFGVSLQSAHIGVAVTGLGLVMAFWTMNSLLRNIRDLGALPGTESESRKSRMSRAQAASIENEIRALRQLIQDRLPSKANPPTSEKP</sequence>
<comment type="caution">
    <text evidence="2">The sequence shown here is derived from an EMBL/GenBank/DDBJ whole genome shotgun (WGS) entry which is preliminary data.</text>
</comment>
<name>A0A840V7H1_9BACT</name>
<keyword evidence="1" id="KW-0812">Transmembrane</keyword>
<gene>
    <name evidence="2" type="ORF">HNR46_000916</name>
</gene>
<evidence type="ECO:0000256" key="1">
    <source>
        <dbReference type="SAM" id="Phobius"/>
    </source>
</evidence>
<keyword evidence="1" id="KW-1133">Transmembrane helix</keyword>
<evidence type="ECO:0000313" key="2">
    <source>
        <dbReference type="EMBL" id="MBB5350688.1"/>
    </source>
</evidence>
<feature type="transmembrane region" description="Helical" evidence="1">
    <location>
        <begin position="72"/>
        <end position="92"/>
    </location>
</feature>
<keyword evidence="1" id="KW-0472">Membrane</keyword>